<dbReference type="Proteomes" id="UP000535937">
    <property type="component" value="Unassembled WGS sequence"/>
</dbReference>
<feature type="region of interest" description="Disordered" evidence="1">
    <location>
        <begin position="586"/>
        <end position="607"/>
    </location>
</feature>
<proteinExistence type="predicted"/>
<keyword evidence="3" id="KW-1185">Reference proteome</keyword>
<accession>A0A7W4Z809</accession>
<reference evidence="2 3" key="1">
    <citation type="submission" date="2020-08" db="EMBL/GenBank/DDBJ databases">
        <title>Genomic Encyclopedia of Type Strains, Phase III (KMG-III): the genomes of soil and plant-associated and newly described type strains.</title>
        <authorList>
            <person name="Whitman W."/>
        </authorList>
    </citation>
    <scope>NUCLEOTIDE SEQUENCE [LARGE SCALE GENOMIC DNA]</scope>
    <source>
        <strain evidence="2 3">CECT 8799</strain>
    </source>
</reference>
<dbReference type="EMBL" id="JACHWZ010000003">
    <property type="protein sequence ID" value="MBB3060056.1"/>
    <property type="molecule type" value="Genomic_DNA"/>
</dbReference>
<evidence type="ECO:0000313" key="2">
    <source>
        <dbReference type="EMBL" id="MBB3060056.1"/>
    </source>
</evidence>
<organism evidence="2 3">
    <name type="scientific">Microbulbifer rhizosphaerae</name>
    <dbReference type="NCBI Taxonomy" id="1562603"/>
    <lineage>
        <taxon>Bacteria</taxon>
        <taxon>Pseudomonadati</taxon>
        <taxon>Pseudomonadota</taxon>
        <taxon>Gammaproteobacteria</taxon>
        <taxon>Cellvibrionales</taxon>
        <taxon>Microbulbiferaceae</taxon>
        <taxon>Microbulbifer</taxon>
    </lineage>
</organism>
<sequence length="630" mass="71869">MALTWRERLIQEPELADIRRWPLVDTQRLAPCHRKAYQRNLSIVAQALDGTINLSAIAAANGVSPSLVTKLMTRCLAGPAEEPPQLSRALIPHKRLQKSQRQSPLSRLTACRGSRCSFTHLLQTVPGLQHYLDKMIRASVKRAAYGQNLKPAPFHAAFIRYLEERGWPRDTYPFTETSRGYESLRQYLNRKCTEISLPKSPSRVILTSRASNRIFSQIQIDEQTVDCNGSVVLILNEQLESLRLSRITLLQARDAGTGCTLAFTIALTKKVRADDILTLFELMTQPWEPPTLKTPGLAYEPGACLPSSLHADFRRPAFGIVRMDNALEHLAHSVRDIVCRRLHATLNYGPPAQPKGRNVIEQAFDLLNHPVHRFASTTGSHVQDSIREDRKNRRKPPVLSLQSLEEVISVILVNNNLRVLANMGAKSPLGQARYQMANHLLPLRPTLPDTALRPYWSSRRVIIRKVKNDPHAPHINFEKVQYQGEAINRADLINREVNVEFDRRDIRVLRVTTLDGEYLGEVIAPKTWQRFPHSLTTRKYINELIRKETIERQDPLGKYFDYLLDRRHNPKDAMEMLRVGREFGATAAISPPDPAPQPEDRSRQELSNTELEKALKEIPDWNPDMVRKRK</sequence>
<name>A0A7W4Z809_9GAMM</name>
<dbReference type="RefSeq" id="WP_183457068.1">
    <property type="nucleotide sequence ID" value="NZ_JACHWZ010000003.1"/>
</dbReference>
<evidence type="ECO:0000313" key="3">
    <source>
        <dbReference type="Proteomes" id="UP000535937"/>
    </source>
</evidence>
<dbReference type="AlphaFoldDB" id="A0A7W4Z809"/>
<gene>
    <name evidence="2" type="ORF">FHS09_000869</name>
</gene>
<evidence type="ECO:0000256" key="1">
    <source>
        <dbReference type="SAM" id="MobiDB-lite"/>
    </source>
</evidence>
<comment type="caution">
    <text evidence="2">The sequence shown here is derived from an EMBL/GenBank/DDBJ whole genome shotgun (WGS) entry which is preliminary data.</text>
</comment>
<feature type="compositionally biased region" description="Basic and acidic residues" evidence="1">
    <location>
        <begin position="598"/>
        <end position="607"/>
    </location>
</feature>
<protein>
    <submittedName>
        <fullName evidence="2">Transposase-like protein</fullName>
    </submittedName>
</protein>